<feature type="domain" description="Fibronectin type-III" evidence="11">
    <location>
        <begin position="323"/>
        <end position="421"/>
    </location>
</feature>
<name>A0A3Q2YRK0_HIPCM</name>
<accession>A0A3Q2YRK0</accession>
<dbReference type="STRING" id="109280.ENSHCOP00000020498"/>
<dbReference type="InterPro" id="IPR036116">
    <property type="entry name" value="FN3_sf"/>
</dbReference>
<dbReference type="Proteomes" id="UP000264820">
    <property type="component" value="Unplaced"/>
</dbReference>
<dbReference type="CDD" id="cd00063">
    <property type="entry name" value="FN3"/>
    <property type="match status" value="2"/>
</dbReference>
<keyword evidence="13" id="KW-1185">Reference proteome</keyword>
<comment type="subcellular location">
    <subcellularLocation>
        <location evidence="1">Membrane</location>
        <topology evidence="1">Single-pass type I membrane protein</topology>
    </subcellularLocation>
</comment>
<keyword evidence="6" id="KW-0675">Receptor</keyword>
<evidence type="ECO:0000256" key="3">
    <source>
        <dbReference type="ARBA" id="ARBA00022729"/>
    </source>
</evidence>
<reference evidence="12" key="2">
    <citation type="submission" date="2025-09" db="UniProtKB">
        <authorList>
            <consortium name="Ensembl"/>
        </authorList>
    </citation>
    <scope>IDENTIFICATION</scope>
</reference>
<dbReference type="GeneTree" id="ENSGT00940000156569"/>
<keyword evidence="5 9" id="KW-0472">Membrane</keyword>
<protein>
    <submittedName>
        <fullName evidence="12">Cytokine receptor common subunit beta-like</fullName>
    </submittedName>
</protein>
<reference evidence="12" key="1">
    <citation type="submission" date="2025-08" db="UniProtKB">
        <authorList>
            <consortium name="Ensembl"/>
        </authorList>
    </citation>
    <scope>IDENTIFICATION</scope>
</reference>
<dbReference type="InterPro" id="IPR013783">
    <property type="entry name" value="Ig-like_fold"/>
</dbReference>
<evidence type="ECO:0000256" key="9">
    <source>
        <dbReference type="SAM" id="Phobius"/>
    </source>
</evidence>
<feature type="chain" id="PRO_5018764694" evidence="10">
    <location>
        <begin position="29"/>
        <end position="665"/>
    </location>
</feature>
<feature type="compositionally biased region" description="Basic and acidic residues" evidence="8">
    <location>
        <begin position="606"/>
        <end position="618"/>
    </location>
</feature>
<evidence type="ECO:0000256" key="7">
    <source>
        <dbReference type="ARBA" id="ARBA00023180"/>
    </source>
</evidence>
<feature type="region of interest" description="Disordered" evidence="8">
    <location>
        <begin position="606"/>
        <end position="647"/>
    </location>
</feature>
<organism evidence="12 13">
    <name type="scientific">Hippocampus comes</name>
    <name type="common">Tiger tail seahorse</name>
    <dbReference type="NCBI Taxonomy" id="109280"/>
    <lineage>
        <taxon>Eukaryota</taxon>
        <taxon>Metazoa</taxon>
        <taxon>Chordata</taxon>
        <taxon>Craniata</taxon>
        <taxon>Vertebrata</taxon>
        <taxon>Euteleostomi</taxon>
        <taxon>Actinopterygii</taxon>
        <taxon>Neopterygii</taxon>
        <taxon>Teleostei</taxon>
        <taxon>Neoteleostei</taxon>
        <taxon>Acanthomorphata</taxon>
        <taxon>Syngnathiaria</taxon>
        <taxon>Syngnathiformes</taxon>
        <taxon>Syngnathoidei</taxon>
        <taxon>Syngnathidae</taxon>
        <taxon>Hippocampus</taxon>
    </lineage>
</organism>
<keyword evidence="3 10" id="KW-0732">Signal</keyword>
<keyword evidence="2 9" id="KW-0812">Transmembrane</keyword>
<dbReference type="AlphaFoldDB" id="A0A3Q2YRK0"/>
<dbReference type="PANTHER" id="PTHR23037:SF41">
    <property type="entry name" value="COLONY STIMULATING FACTOR 2 RECEPTOR, BETA, LOW-AFFINITY (GRANULOCYTE-MACROPHAGE) PRECURSOR"/>
    <property type="match status" value="1"/>
</dbReference>
<keyword evidence="4 9" id="KW-1133">Transmembrane helix</keyword>
<dbReference type="PROSITE" id="PS50853">
    <property type="entry name" value="FN3"/>
    <property type="match status" value="2"/>
</dbReference>
<dbReference type="PANTHER" id="PTHR23037">
    <property type="entry name" value="CYTOKINE RECEPTOR"/>
    <property type="match status" value="1"/>
</dbReference>
<evidence type="ECO:0000313" key="12">
    <source>
        <dbReference type="Ensembl" id="ENSHCOP00000020498.1"/>
    </source>
</evidence>
<dbReference type="SUPFAM" id="SSF49265">
    <property type="entry name" value="Fibronectin type III"/>
    <property type="match status" value="4"/>
</dbReference>
<evidence type="ECO:0000256" key="6">
    <source>
        <dbReference type="ARBA" id="ARBA00023170"/>
    </source>
</evidence>
<dbReference type="OMA" id="WHTKEDF"/>
<evidence type="ECO:0000256" key="4">
    <source>
        <dbReference type="ARBA" id="ARBA00022989"/>
    </source>
</evidence>
<feature type="domain" description="Fibronectin type-III" evidence="11">
    <location>
        <begin position="130"/>
        <end position="226"/>
    </location>
</feature>
<feature type="transmembrane region" description="Helical" evidence="9">
    <location>
        <begin position="434"/>
        <end position="456"/>
    </location>
</feature>
<evidence type="ECO:0000256" key="10">
    <source>
        <dbReference type="SAM" id="SignalP"/>
    </source>
</evidence>
<evidence type="ECO:0000259" key="11">
    <source>
        <dbReference type="PROSITE" id="PS50853"/>
    </source>
</evidence>
<dbReference type="Gene3D" id="2.60.40.10">
    <property type="entry name" value="Immunoglobulins"/>
    <property type="match status" value="4"/>
</dbReference>
<evidence type="ECO:0000256" key="2">
    <source>
        <dbReference type="ARBA" id="ARBA00022692"/>
    </source>
</evidence>
<sequence>MRASGFYPRSMALFWVLLWSLLPHLVLVSQPDGCELQDAYTVMESLRCHNDYEAYVYCKWREGPHIRAPLQLWFHTEHADGHRTVRCRYETRSFSIGIQHTVFFVKDDEALCSSAPREPLKLSHLVRARTPVDLSKYDTADGQLGIKWSSPYPASSSLNKNMMYQLGYKAERQDAWTIKNVSGTEVKLETRLLLPGHKYEARVRARASVGHWSQWSPVLTWSMKEDSGQFPNLYCVLDGEKKVMCSWEVSRELDHIITYQLACQHNHTTPSKICCMHPTVTFDRSRALVRYSCSLFAAKPAHLLLELRPTRSAKTFRANEHICPRPPQQVRVSEKGNNWVVEWAEPSTASKVRLRYQVRYYRTQDKGASVLLNISQGSTSVSIPGALLNPSQHHRVQVRSVVIPGQGSLYEGSPSQWTEPEDWTSHAATWPITVIVYFGVGVIVVIVFIFLSWTVLTCKRKMILWVGAVPSPGKSKTLSEIKSATSRALIENENTYVCKVHQFISPSSSLRPTEGAENKDLEQDRQDLKCNSVALPAEKVNGCDLPVHFNGPYIFCQVSCSSTTENKVTSPDDPPSVVFSMNGEGYVCLPRGSISTSTSDLVSHWDNDANTQRREQNRRCAGNTAWSDKMVDIRPDSGDPPPAYSSEISCPTVNASGYCLLPPPS</sequence>
<feature type="signal peptide" evidence="10">
    <location>
        <begin position="1"/>
        <end position="28"/>
    </location>
</feature>
<dbReference type="GO" id="GO:0009897">
    <property type="term" value="C:external side of plasma membrane"/>
    <property type="evidence" value="ECO:0007669"/>
    <property type="project" value="TreeGrafter"/>
</dbReference>
<dbReference type="Ensembl" id="ENSHCOT00000006038.1">
    <property type="protein sequence ID" value="ENSHCOP00000020498.1"/>
    <property type="gene ID" value="ENSHCOG00000006739.1"/>
</dbReference>
<keyword evidence="7" id="KW-0325">Glycoprotein</keyword>
<evidence type="ECO:0000256" key="8">
    <source>
        <dbReference type="SAM" id="MobiDB-lite"/>
    </source>
</evidence>
<evidence type="ECO:0000256" key="5">
    <source>
        <dbReference type="ARBA" id="ARBA00023136"/>
    </source>
</evidence>
<dbReference type="InterPro" id="IPR003961">
    <property type="entry name" value="FN3_dom"/>
</dbReference>
<evidence type="ECO:0000313" key="13">
    <source>
        <dbReference type="Proteomes" id="UP000264820"/>
    </source>
</evidence>
<dbReference type="SMART" id="SM00060">
    <property type="entry name" value="FN3"/>
    <property type="match status" value="2"/>
</dbReference>
<evidence type="ECO:0000256" key="1">
    <source>
        <dbReference type="ARBA" id="ARBA00004479"/>
    </source>
</evidence>
<proteinExistence type="predicted"/>
<dbReference type="GO" id="GO:0004896">
    <property type="term" value="F:cytokine receptor activity"/>
    <property type="evidence" value="ECO:0007669"/>
    <property type="project" value="TreeGrafter"/>
</dbReference>